<evidence type="ECO:0000313" key="2">
    <source>
        <dbReference type="EMBL" id="HGU32233.1"/>
    </source>
</evidence>
<dbReference type="SUPFAM" id="SSF49299">
    <property type="entry name" value="PKD domain"/>
    <property type="match status" value="1"/>
</dbReference>
<evidence type="ECO:0000259" key="1">
    <source>
        <dbReference type="Pfam" id="PF18911"/>
    </source>
</evidence>
<gene>
    <name evidence="2" type="ORF">ENS29_05185</name>
</gene>
<name>A0A7C4RPJ6_9BACT</name>
<dbReference type="Gene3D" id="2.60.40.10">
    <property type="entry name" value="Immunoglobulins"/>
    <property type="match status" value="1"/>
</dbReference>
<dbReference type="InterPro" id="IPR013783">
    <property type="entry name" value="Ig-like_fold"/>
</dbReference>
<organism evidence="2">
    <name type="scientific">Desulfatirhabdium butyrativorans</name>
    <dbReference type="NCBI Taxonomy" id="340467"/>
    <lineage>
        <taxon>Bacteria</taxon>
        <taxon>Pseudomonadati</taxon>
        <taxon>Thermodesulfobacteriota</taxon>
        <taxon>Desulfobacteria</taxon>
        <taxon>Desulfobacterales</taxon>
        <taxon>Desulfatirhabdiaceae</taxon>
        <taxon>Desulfatirhabdium</taxon>
    </lineage>
</organism>
<proteinExistence type="predicted"/>
<dbReference type="EMBL" id="DSUH01000119">
    <property type="protein sequence ID" value="HGU32233.1"/>
    <property type="molecule type" value="Genomic_DNA"/>
</dbReference>
<accession>A0A7C4RPJ6</accession>
<dbReference type="AlphaFoldDB" id="A0A7C4RPJ6"/>
<dbReference type="InterPro" id="IPR035986">
    <property type="entry name" value="PKD_dom_sf"/>
</dbReference>
<dbReference type="Pfam" id="PF18911">
    <property type="entry name" value="PKD_4"/>
    <property type="match status" value="1"/>
</dbReference>
<dbReference type="CDD" id="cd00146">
    <property type="entry name" value="PKD"/>
    <property type="match status" value="1"/>
</dbReference>
<feature type="domain" description="PKD" evidence="1">
    <location>
        <begin position="170"/>
        <end position="256"/>
    </location>
</feature>
<reference evidence="2" key="1">
    <citation type="journal article" date="2020" name="mSystems">
        <title>Genome- and Community-Level Interaction Insights into Carbon Utilization and Element Cycling Functions of Hydrothermarchaeota in Hydrothermal Sediment.</title>
        <authorList>
            <person name="Zhou Z."/>
            <person name="Liu Y."/>
            <person name="Xu W."/>
            <person name="Pan J."/>
            <person name="Luo Z.H."/>
            <person name="Li M."/>
        </authorList>
    </citation>
    <scope>NUCLEOTIDE SEQUENCE [LARGE SCALE GENOMIC DNA]</scope>
    <source>
        <strain evidence="2">SpSt-477</strain>
    </source>
</reference>
<comment type="caution">
    <text evidence="2">The sequence shown here is derived from an EMBL/GenBank/DDBJ whole genome shotgun (WGS) entry which is preliminary data.</text>
</comment>
<dbReference type="InterPro" id="IPR000601">
    <property type="entry name" value="PKD_dom"/>
</dbReference>
<protein>
    <recommendedName>
        <fullName evidence="1">PKD domain-containing protein</fullName>
    </recommendedName>
</protein>
<sequence>MKQVVRCWMALMVFVFVASGAYGETVIHKLGVRPFWKPPLKSVTEFRTMIQKSLPDLKKGFEMANALDVFEVFVNQGMSSTPEEILVQPGSKLQWMIFKDGKKVKLVRDAVWKGKEPFKAYRLKAEHQGKQYVFVIPWDCGNVSLEQVVVLPPPPAPKPAPAPAPAPPANQSPTCHVTISPETVFTGESIVVDASKSSDSDGSIASMQIQVKDADNRTVQDLKVDKPPFVQSFSLNKGGNYTVHVTVTDNKGASSSQPGCAAKTVRVNSRGRFTADAAVLYQDDPATFLPVRIGYEWRFNNRFSLLGMVGMADVIHGNDDSFSVLGDLTALYRYNRFFVGTGVGLWHSDRNDRFDFILNTGYMFWGDPNDTNLSVFVEGRSAFDEFNDLEKYGRIGGGLRLQF</sequence>